<accession>A0A7R7IC59</accession>
<gene>
    <name evidence="1" type="ORF">bsdtb5_15570</name>
</gene>
<organism evidence="1 2">
    <name type="scientific">Anaeromicropila herbilytica</name>
    <dbReference type="NCBI Taxonomy" id="2785025"/>
    <lineage>
        <taxon>Bacteria</taxon>
        <taxon>Bacillati</taxon>
        <taxon>Bacillota</taxon>
        <taxon>Clostridia</taxon>
        <taxon>Lachnospirales</taxon>
        <taxon>Lachnospiraceae</taxon>
        <taxon>Anaeromicropila</taxon>
    </lineage>
</organism>
<dbReference type="RefSeq" id="WP_271715496.1">
    <property type="nucleotide sequence ID" value="NZ_AP024169.1"/>
</dbReference>
<name>A0A7R7IC59_9FIRM</name>
<evidence type="ECO:0000313" key="2">
    <source>
        <dbReference type="Proteomes" id="UP000595897"/>
    </source>
</evidence>
<reference evidence="1 2" key="1">
    <citation type="submission" date="2020-11" db="EMBL/GenBank/DDBJ databases">
        <title>Draft genome sequencing of a Lachnospiraceae strain isolated from anoxic soil subjected to BSD treatment.</title>
        <authorList>
            <person name="Uek A."/>
            <person name="Tonouchi A."/>
        </authorList>
    </citation>
    <scope>NUCLEOTIDE SEQUENCE [LARGE SCALE GENOMIC DNA]</scope>
    <source>
        <strain evidence="1 2">TB5</strain>
    </source>
</reference>
<evidence type="ECO:0000313" key="1">
    <source>
        <dbReference type="EMBL" id="BCN30262.1"/>
    </source>
</evidence>
<proteinExistence type="predicted"/>
<dbReference type="KEGG" id="ahb:bsdtb5_15570"/>
<dbReference type="Proteomes" id="UP000595897">
    <property type="component" value="Chromosome"/>
</dbReference>
<dbReference type="AlphaFoldDB" id="A0A7R7IC59"/>
<dbReference type="EMBL" id="AP024169">
    <property type="protein sequence ID" value="BCN30262.1"/>
    <property type="molecule type" value="Genomic_DNA"/>
</dbReference>
<sequence length="257" mass="29448">MLKIDFYYWNTQCPINYEMKYLLDSLDSKSYTVNCIDVTNRPSLAKEINLYFPFIFLINDTIRWHSPLSIEQLTQFEKGIVPKEKPYLITQSANIFEGTLVELNKQTIHNVRHTCTMTDCKKSCEMKGDFLSNNISDFDSNFFGYLHFKGDALVGGVEYLPSLAVPYSIPKSTDIAFLSCLYRSSSEYDYKAYPLKALEDKLSNQYIKIVAITGETGVFPNGDLNWFLNQGYADEGVLCIEKDYAILHLVSKKLSKS</sequence>
<keyword evidence="2" id="KW-1185">Reference proteome</keyword>
<protein>
    <submittedName>
        <fullName evidence="1">Uncharacterized protein</fullName>
    </submittedName>
</protein>